<dbReference type="PANTHER" id="PTHR43531:SF14">
    <property type="entry name" value="METHYL-ACCEPTING CHEMOTAXIS PROTEIN I-RELATED"/>
    <property type="match status" value="1"/>
</dbReference>
<dbReference type="InterPro" id="IPR003660">
    <property type="entry name" value="HAMP_dom"/>
</dbReference>
<dbReference type="SUPFAM" id="SSF58104">
    <property type="entry name" value="Methyl-accepting chemotaxis protein (MCP) signaling domain"/>
    <property type="match status" value="1"/>
</dbReference>
<evidence type="ECO:0000313" key="7">
    <source>
        <dbReference type="EMBL" id="MCS0630157.1"/>
    </source>
</evidence>
<evidence type="ECO:0000313" key="8">
    <source>
        <dbReference type="Proteomes" id="UP001165263"/>
    </source>
</evidence>
<dbReference type="PANTHER" id="PTHR43531">
    <property type="entry name" value="PROTEIN ICFG"/>
    <property type="match status" value="1"/>
</dbReference>
<protein>
    <submittedName>
        <fullName evidence="7">Methyl-accepting chemotaxis protein</fullName>
    </submittedName>
</protein>
<keyword evidence="4" id="KW-1133">Transmembrane helix</keyword>
<evidence type="ECO:0000256" key="1">
    <source>
        <dbReference type="ARBA" id="ARBA00022481"/>
    </source>
</evidence>
<dbReference type="PROSITE" id="PS50885">
    <property type="entry name" value="HAMP"/>
    <property type="match status" value="1"/>
</dbReference>
<dbReference type="PROSITE" id="PS50111">
    <property type="entry name" value="CHEMOTAXIS_TRANSDUC_2"/>
    <property type="match status" value="1"/>
</dbReference>
<evidence type="ECO:0000256" key="3">
    <source>
        <dbReference type="PROSITE-ProRule" id="PRU00284"/>
    </source>
</evidence>
<keyword evidence="4" id="KW-0472">Membrane</keyword>
<evidence type="ECO:0000256" key="4">
    <source>
        <dbReference type="SAM" id="Phobius"/>
    </source>
</evidence>
<dbReference type="InterPro" id="IPR004090">
    <property type="entry name" value="Chemotax_Me-accpt_rcpt"/>
</dbReference>
<feature type="transmembrane region" description="Helical" evidence="4">
    <location>
        <begin position="227"/>
        <end position="250"/>
    </location>
</feature>
<evidence type="ECO:0000256" key="2">
    <source>
        <dbReference type="ARBA" id="ARBA00029447"/>
    </source>
</evidence>
<dbReference type="EMBL" id="JANUHC010000004">
    <property type="protein sequence ID" value="MCS0630157.1"/>
    <property type="molecule type" value="Genomic_DNA"/>
</dbReference>
<dbReference type="SMART" id="SM00283">
    <property type="entry name" value="MA"/>
    <property type="match status" value="1"/>
</dbReference>
<proteinExistence type="inferred from homology"/>
<dbReference type="SMART" id="SM00304">
    <property type="entry name" value="HAMP"/>
    <property type="match status" value="1"/>
</dbReference>
<organism evidence="7 8">
    <name type="scientific">Telluria mixta</name>
    <dbReference type="NCBI Taxonomy" id="34071"/>
    <lineage>
        <taxon>Bacteria</taxon>
        <taxon>Pseudomonadati</taxon>
        <taxon>Pseudomonadota</taxon>
        <taxon>Betaproteobacteria</taxon>
        <taxon>Burkholderiales</taxon>
        <taxon>Oxalobacteraceae</taxon>
        <taxon>Telluria group</taxon>
        <taxon>Telluria</taxon>
    </lineage>
</organism>
<dbReference type="Gene3D" id="1.10.287.950">
    <property type="entry name" value="Methyl-accepting chemotaxis protein"/>
    <property type="match status" value="1"/>
</dbReference>
<comment type="caution">
    <text evidence="7">The sequence shown here is derived from an EMBL/GenBank/DDBJ whole genome shotgun (WGS) entry which is preliminary data.</text>
</comment>
<dbReference type="CDD" id="cd11386">
    <property type="entry name" value="MCP_signal"/>
    <property type="match status" value="1"/>
</dbReference>
<dbReference type="InterPro" id="IPR051310">
    <property type="entry name" value="MCP_chemotaxis"/>
</dbReference>
<dbReference type="PRINTS" id="PR00260">
    <property type="entry name" value="CHEMTRNSDUCR"/>
</dbReference>
<gene>
    <name evidence="7" type="ORF">NX786_12510</name>
</gene>
<name>A0ABT2BYE7_9BURK</name>
<keyword evidence="3" id="KW-0807">Transducer</keyword>
<comment type="similarity">
    <text evidence="2">Belongs to the methyl-accepting chemotaxis (MCP) protein family.</text>
</comment>
<dbReference type="RefSeq" id="WP_259449275.1">
    <property type="nucleotide sequence ID" value="NZ_CP119520.1"/>
</dbReference>
<dbReference type="Pfam" id="PF00672">
    <property type="entry name" value="HAMP"/>
    <property type="match status" value="1"/>
</dbReference>
<sequence>MRYLTIKQTFITLLALTLLMAGLMLVALQRVSVAQSRATEASDARYRSYLLADELRQSSDDLTRLARTYVVTGDSRYEQQYQDILAIRNGTKPRPEHYERIYWDLAAGGVAVPPAGSQAVPLQELMRKAGFSEQEFAKLKEAQDVSDALVKTEVAAMNALKGLFDDGHGGFTRKDEPNPEFARSIMHDAAYHRNKARIMVPLNDFLRLLDERTGAAVADAHQATGTAMTAAIALMVLSLVSTTAALYLVYRYIMRSLNKAVVAADRIAAGDLSGEVAVEFDDEVGRLMKAIATINGNLHDMLAKIRTSTENMATATDEIATGNADLSARTEAQAGSLEESASAMETLTGTVQRNAANAQNANQLAAHASTVAGKGGDVMAQVVSTMARIKDGSARIADIIGVIDSIAFQTNILALNAAVEAARAGEQGRGFAVVAAEVRALAQRSAGAAREIKDLINASVHSVETGSHLVDEAGSTMDEIMDAIRQVSGILGDIARASAEQGHGIAEVSSAVHQMDGITQQNAALVEEAAAAAESLKEQAQALLQAVGIFTLERAPGAAAAHGARPALAGKPRRTAQVVALQYR</sequence>
<evidence type="ECO:0000259" key="5">
    <source>
        <dbReference type="PROSITE" id="PS50111"/>
    </source>
</evidence>
<dbReference type="Proteomes" id="UP001165263">
    <property type="component" value="Unassembled WGS sequence"/>
</dbReference>
<dbReference type="Pfam" id="PF00015">
    <property type="entry name" value="MCPsignal"/>
    <property type="match status" value="1"/>
</dbReference>
<feature type="domain" description="HAMP" evidence="6">
    <location>
        <begin position="251"/>
        <end position="303"/>
    </location>
</feature>
<reference evidence="7" key="1">
    <citation type="submission" date="2022-08" db="EMBL/GenBank/DDBJ databases">
        <title>Reclassification of Massilia species as members of the genera Telluria, Duganella, Pseudoduganella, Mokoshia gen. nov. and Zemynaea gen. nov. using orthogonal and non-orthogonal genome-based approaches.</title>
        <authorList>
            <person name="Bowman J.P."/>
        </authorList>
    </citation>
    <scope>NUCLEOTIDE SEQUENCE</scope>
    <source>
        <strain evidence="7">LMG 11547</strain>
    </source>
</reference>
<keyword evidence="4" id="KW-0812">Transmembrane</keyword>
<keyword evidence="8" id="KW-1185">Reference proteome</keyword>
<dbReference type="InterPro" id="IPR004089">
    <property type="entry name" value="MCPsignal_dom"/>
</dbReference>
<evidence type="ECO:0000259" key="6">
    <source>
        <dbReference type="PROSITE" id="PS50885"/>
    </source>
</evidence>
<keyword evidence="1" id="KW-0488">Methylation</keyword>
<feature type="domain" description="Methyl-accepting transducer" evidence="5">
    <location>
        <begin position="308"/>
        <end position="537"/>
    </location>
</feature>
<dbReference type="CDD" id="cd06225">
    <property type="entry name" value="HAMP"/>
    <property type="match status" value="1"/>
</dbReference>
<accession>A0ABT2BYE7</accession>